<feature type="compositionally biased region" description="Basic and acidic residues" evidence="1">
    <location>
        <begin position="90"/>
        <end position="99"/>
    </location>
</feature>
<evidence type="ECO:0000313" key="2">
    <source>
        <dbReference type="EMBL" id="GBP28350.1"/>
    </source>
</evidence>
<evidence type="ECO:0000256" key="1">
    <source>
        <dbReference type="SAM" id="MobiDB-lite"/>
    </source>
</evidence>
<gene>
    <name evidence="2" type="ORF">EVAR_11813_1</name>
</gene>
<dbReference type="EMBL" id="BGZK01000205">
    <property type="protein sequence ID" value="GBP28350.1"/>
    <property type="molecule type" value="Genomic_DNA"/>
</dbReference>
<comment type="caution">
    <text evidence="2">The sequence shown here is derived from an EMBL/GenBank/DDBJ whole genome shotgun (WGS) entry which is preliminary data.</text>
</comment>
<proteinExistence type="predicted"/>
<evidence type="ECO:0000313" key="3">
    <source>
        <dbReference type="Proteomes" id="UP000299102"/>
    </source>
</evidence>
<organism evidence="2 3">
    <name type="scientific">Eumeta variegata</name>
    <name type="common">Bagworm moth</name>
    <name type="synonym">Eumeta japonica</name>
    <dbReference type="NCBI Taxonomy" id="151549"/>
    <lineage>
        <taxon>Eukaryota</taxon>
        <taxon>Metazoa</taxon>
        <taxon>Ecdysozoa</taxon>
        <taxon>Arthropoda</taxon>
        <taxon>Hexapoda</taxon>
        <taxon>Insecta</taxon>
        <taxon>Pterygota</taxon>
        <taxon>Neoptera</taxon>
        <taxon>Endopterygota</taxon>
        <taxon>Lepidoptera</taxon>
        <taxon>Glossata</taxon>
        <taxon>Ditrysia</taxon>
        <taxon>Tineoidea</taxon>
        <taxon>Psychidae</taxon>
        <taxon>Oiketicinae</taxon>
        <taxon>Eumeta</taxon>
    </lineage>
</organism>
<name>A0A4C1UQ56_EUMVA</name>
<accession>A0A4C1UQ56</accession>
<dbReference type="AlphaFoldDB" id="A0A4C1UQ56"/>
<feature type="region of interest" description="Disordered" evidence="1">
    <location>
        <begin position="1"/>
        <end position="20"/>
    </location>
</feature>
<protein>
    <submittedName>
        <fullName evidence="2">Uncharacterized protein</fullName>
    </submittedName>
</protein>
<keyword evidence="3" id="KW-1185">Reference proteome</keyword>
<feature type="region of interest" description="Disordered" evidence="1">
    <location>
        <begin position="80"/>
        <end position="99"/>
    </location>
</feature>
<reference evidence="2 3" key="1">
    <citation type="journal article" date="2019" name="Commun. Biol.">
        <title>The bagworm genome reveals a unique fibroin gene that provides high tensile strength.</title>
        <authorList>
            <person name="Kono N."/>
            <person name="Nakamura H."/>
            <person name="Ohtoshi R."/>
            <person name="Tomita M."/>
            <person name="Numata K."/>
            <person name="Arakawa K."/>
        </authorList>
    </citation>
    <scope>NUCLEOTIDE SEQUENCE [LARGE SCALE GENOMIC DNA]</scope>
</reference>
<dbReference type="Proteomes" id="UP000299102">
    <property type="component" value="Unassembled WGS sequence"/>
</dbReference>
<sequence length="99" mass="10533">MDATPFRLRGTPKVPRGFTTAPVGATPTVVRALDADSADLHLVVSHYTGRYNGEGGTRACPHIGPFLCGVETREIGRVGVGARRPPGAPRGRERLITGW</sequence>